<dbReference type="GO" id="GO:0006352">
    <property type="term" value="P:DNA-templated transcription initiation"/>
    <property type="evidence" value="ECO:0007669"/>
    <property type="project" value="InterPro"/>
</dbReference>
<evidence type="ECO:0000313" key="7">
    <source>
        <dbReference type="EMBL" id="MBR8670898.1"/>
    </source>
</evidence>
<organism evidence="7">
    <name type="scientific">Niallia circulans</name>
    <name type="common">Bacillus circulans</name>
    <dbReference type="NCBI Taxonomy" id="1397"/>
    <lineage>
        <taxon>Bacteria</taxon>
        <taxon>Bacillati</taxon>
        <taxon>Bacillota</taxon>
        <taxon>Bacilli</taxon>
        <taxon>Bacillales</taxon>
        <taxon>Bacillaceae</taxon>
        <taxon>Niallia</taxon>
    </lineage>
</organism>
<reference evidence="7" key="1">
    <citation type="submission" date="2021-04" db="EMBL/GenBank/DDBJ databases">
        <title>Genomic analysis of electroactive and textile dye degrading Bacillus circulans strain: DC10 isolated from constructed wetland-microbial fuel cells treating textile dye wastewaters.</title>
        <authorList>
            <person name="Patel D.U."/>
            <person name="Desai C.R."/>
        </authorList>
    </citation>
    <scope>NUCLEOTIDE SEQUENCE</scope>
    <source>
        <strain evidence="7">DC10</strain>
    </source>
</reference>
<keyword evidence="2" id="KW-0805">Transcription regulation</keyword>
<evidence type="ECO:0000259" key="6">
    <source>
        <dbReference type="Pfam" id="PF08281"/>
    </source>
</evidence>
<dbReference type="EMBL" id="JAGTPX010000016">
    <property type="protein sequence ID" value="MBR8670898.1"/>
    <property type="molecule type" value="Genomic_DNA"/>
</dbReference>
<dbReference type="RefSeq" id="WP_212119863.1">
    <property type="nucleotide sequence ID" value="NZ_JAGTPX020000017.1"/>
</dbReference>
<dbReference type="InterPro" id="IPR036388">
    <property type="entry name" value="WH-like_DNA-bd_sf"/>
</dbReference>
<dbReference type="Gene3D" id="1.10.10.10">
    <property type="entry name" value="Winged helix-like DNA-binding domain superfamily/Winged helix DNA-binding domain"/>
    <property type="match status" value="1"/>
</dbReference>
<dbReference type="GO" id="GO:0003677">
    <property type="term" value="F:DNA binding"/>
    <property type="evidence" value="ECO:0007669"/>
    <property type="project" value="InterPro"/>
</dbReference>
<keyword evidence="3" id="KW-0731">Sigma factor</keyword>
<evidence type="ECO:0000259" key="5">
    <source>
        <dbReference type="Pfam" id="PF04542"/>
    </source>
</evidence>
<dbReference type="SUPFAM" id="SSF88946">
    <property type="entry name" value="Sigma2 domain of RNA polymerase sigma factors"/>
    <property type="match status" value="1"/>
</dbReference>
<proteinExistence type="inferred from homology"/>
<gene>
    <name evidence="7" type="ORF">KD144_15260</name>
</gene>
<dbReference type="InterPro" id="IPR039425">
    <property type="entry name" value="RNA_pol_sigma-70-like"/>
</dbReference>
<accession>A0A941GM37</accession>
<dbReference type="NCBIfam" id="TIGR02937">
    <property type="entry name" value="sigma70-ECF"/>
    <property type="match status" value="1"/>
</dbReference>
<sequence>MIERVDDSHSELLTDMNREEKLKWLMKTYGNDVVRIAFSYLKQKQLAEDVAQEVFIKCYEKMDTFRNDSSYKTWLIRITVNRCKDVRKSRYFKNLFMMDYSISNYANSSLQLHDVEKEDSGISQSIVKLPIKLREVIILFYYQDLTIDEISSLLKVKPNTVKTRLHRARIKLKESFEGGGVINEK</sequence>
<comment type="similarity">
    <text evidence="1">Belongs to the sigma-70 factor family. ECF subfamily.</text>
</comment>
<dbReference type="Pfam" id="PF08281">
    <property type="entry name" value="Sigma70_r4_2"/>
    <property type="match status" value="1"/>
</dbReference>
<dbReference type="InterPro" id="IPR007627">
    <property type="entry name" value="RNA_pol_sigma70_r2"/>
</dbReference>
<evidence type="ECO:0000256" key="4">
    <source>
        <dbReference type="ARBA" id="ARBA00023163"/>
    </source>
</evidence>
<dbReference type="SUPFAM" id="SSF88659">
    <property type="entry name" value="Sigma3 and sigma4 domains of RNA polymerase sigma factors"/>
    <property type="match status" value="1"/>
</dbReference>
<evidence type="ECO:0000256" key="2">
    <source>
        <dbReference type="ARBA" id="ARBA00023015"/>
    </source>
</evidence>
<dbReference type="Gene3D" id="1.10.1740.10">
    <property type="match status" value="1"/>
</dbReference>
<dbReference type="GO" id="GO:0016987">
    <property type="term" value="F:sigma factor activity"/>
    <property type="evidence" value="ECO:0007669"/>
    <property type="project" value="UniProtKB-KW"/>
</dbReference>
<dbReference type="InterPro" id="IPR013325">
    <property type="entry name" value="RNA_pol_sigma_r2"/>
</dbReference>
<dbReference type="PANTHER" id="PTHR43133">
    <property type="entry name" value="RNA POLYMERASE ECF-TYPE SIGMA FACTO"/>
    <property type="match status" value="1"/>
</dbReference>
<dbReference type="InterPro" id="IPR014284">
    <property type="entry name" value="RNA_pol_sigma-70_dom"/>
</dbReference>
<name>A0A941GM37_NIACI</name>
<evidence type="ECO:0000256" key="1">
    <source>
        <dbReference type="ARBA" id="ARBA00010641"/>
    </source>
</evidence>
<dbReference type="Pfam" id="PF04542">
    <property type="entry name" value="Sigma70_r2"/>
    <property type="match status" value="1"/>
</dbReference>
<comment type="caution">
    <text evidence="7">The sequence shown here is derived from an EMBL/GenBank/DDBJ whole genome shotgun (WGS) entry which is preliminary data.</text>
</comment>
<dbReference type="InterPro" id="IPR013249">
    <property type="entry name" value="RNA_pol_sigma70_r4_t2"/>
</dbReference>
<dbReference type="AlphaFoldDB" id="A0A941GM37"/>
<evidence type="ECO:0000256" key="3">
    <source>
        <dbReference type="ARBA" id="ARBA00023082"/>
    </source>
</evidence>
<dbReference type="PANTHER" id="PTHR43133:SF60">
    <property type="entry name" value="RNA POLYMERASE SIGMA FACTOR SIGV"/>
    <property type="match status" value="1"/>
</dbReference>
<feature type="domain" description="RNA polymerase sigma-70 region 2" evidence="5">
    <location>
        <begin position="25"/>
        <end position="89"/>
    </location>
</feature>
<dbReference type="CDD" id="cd06171">
    <property type="entry name" value="Sigma70_r4"/>
    <property type="match status" value="1"/>
</dbReference>
<keyword evidence="4" id="KW-0804">Transcription</keyword>
<protein>
    <submittedName>
        <fullName evidence="7">Sigma-70 family RNA polymerase sigma factor</fullName>
    </submittedName>
</protein>
<dbReference type="InterPro" id="IPR013324">
    <property type="entry name" value="RNA_pol_sigma_r3/r4-like"/>
</dbReference>
<feature type="domain" description="RNA polymerase sigma factor 70 region 4 type 2" evidence="6">
    <location>
        <begin position="124"/>
        <end position="172"/>
    </location>
</feature>